<comment type="caution">
    <text evidence="8">The sequence shown here is derived from an EMBL/GenBank/DDBJ whole genome shotgun (WGS) entry which is preliminary data.</text>
</comment>
<evidence type="ECO:0000313" key="8">
    <source>
        <dbReference type="EMBL" id="KQH86420.1"/>
    </source>
</evidence>
<keyword evidence="3 6" id="KW-0812">Transmembrane</keyword>
<evidence type="ECO:0000256" key="7">
    <source>
        <dbReference type="PIRNR" id="PIRNR028513"/>
    </source>
</evidence>
<evidence type="ECO:0000256" key="2">
    <source>
        <dbReference type="ARBA" id="ARBA00022519"/>
    </source>
</evidence>
<dbReference type="OMA" id="WFTQPVM"/>
<dbReference type="NCBIfam" id="TIGR04409">
    <property type="entry name" value="LptC_YrbK"/>
    <property type="match status" value="1"/>
</dbReference>
<dbReference type="EMBL" id="LKHS01000006">
    <property type="protein sequence ID" value="KQH86420.1"/>
    <property type="molecule type" value="Genomic_DNA"/>
</dbReference>
<dbReference type="PIRSF" id="PIRSF028513">
    <property type="entry name" value="LptC"/>
    <property type="match status" value="1"/>
</dbReference>
<dbReference type="GO" id="GO:0017089">
    <property type="term" value="F:glycolipid transfer activity"/>
    <property type="evidence" value="ECO:0007669"/>
    <property type="project" value="TreeGrafter"/>
</dbReference>
<evidence type="ECO:0000313" key="9">
    <source>
        <dbReference type="Proteomes" id="UP000051221"/>
    </source>
</evidence>
<proteinExistence type="inferred from homology"/>
<dbReference type="PANTHER" id="PTHR37481">
    <property type="entry name" value="LIPOPOLYSACCHARIDE EXPORT SYSTEM PROTEIN LPTC"/>
    <property type="match status" value="1"/>
</dbReference>
<dbReference type="GO" id="GO:0030288">
    <property type="term" value="C:outer membrane-bounded periplasmic space"/>
    <property type="evidence" value="ECO:0007669"/>
    <property type="project" value="TreeGrafter"/>
</dbReference>
<keyword evidence="1 6" id="KW-1003">Cell membrane</keyword>
<dbReference type="FunCoup" id="A0A0Q2Y184">
    <property type="interactions" value="70"/>
</dbReference>
<keyword evidence="2 6" id="KW-0997">Cell inner membrane</keyword>
<evidence type="ECO:0000256" key="1">
    <source>
        <dbReference type="ARBA" id="ARBA00022475"/>
    </source>
</evidence>
<dbReference type="InParanoid" id="A0A0Q2Y184"/>
<evidence type="ECO:0000256" key="5">
    <source>
        <dbReference type="ARBA" id="ARBA00023136"/>
    </source>
</evidence>
<evidence type="ECO:0000256" key="4">
    <source>
        <dbReference type="ARBA" id="ARBA00022989"/>
    </source>
</evidence>
<dbReference type="GeneID" id="50533656"/>
<dbReference type="GO" id="GO:0005886">
    <property type="term" value="C:plasma membrane"/>
    <property type="evidence" value="ECO:0007669"/>
    <property type="project" value="UniProtKB-SubCell"/>
</dbReference>
<dbReference type="Proteomes" id="UP000051221">
    <property type="component" value="Unassembled WGS sequence"/>
</dbReference>
<comment type="subcellular location">
    <subcellularLocation>
        <location evidence="6">Cell inner membrane</location>
        <topology evidence="6">Single-pass membrane protein</topology>
    </subcellularLocation>
</comment>
<evidence type="ECO:0000256" key="6">
    <source>
        <dbReference type="HAMAP-Rule" id="MF_01915"/>
    </source>
</evidence>
<dbReference type="Pfam" id="PF06835">
    <property type="entry name" value="LptC"/>
    <property type="match status" value="1"/>
</dbReference>
<comment type="function">
    <text evidence="7">Required for the translocation of lipopolysaccharide (LPS) from the inner membrane to the outer membrane.</text>
</comment>
<protein>
    <recommendedName>
        <fullName evidence="6 7">Lipopolysaccharide export system protein LptC</fullName>
    </recommendedName>
</protein>
<accession>A0A0Q2Y184</accession>
<dbReference type="GO" id="GO:0015221">
    <property type="term" value="F:lipopolysaccharide transmembrane transporter activity"/>
    <property type="evidence" value="ECO:0007669"/>
    <property type="project" value="InterPro"/>
</dbReference>
<reference evidence="8 9" key="1">
    <citation type="submission" date="2015-08" db="EMBL/GenBank/DDBJ databases">
        <title>Antibacterial properties of a collection of Vibrionaceae strains.</title>
        <authorList>
            <person name="Giubergia S."/>
        </authorList>
    </citation>
    <scope>NUCLEOTIDE SEQUENCE [LARGE SCALE GENOMIC DNA]</scope>
    <source>
        <strain evidence="8 9">S0821</strain>
    </source>
</reference>
<sequence>MSFSRILYVILFFVASWSAYYLIDKEQSTAIQVAPNFELPMFSGKNLDNVSYNQQGVRSYVITSKHLDHYAKSGNTTFEYPVLKVYQQGTTQEWELTAKRGILTKDHVLILYDEVLAKNLLADSGFDELSTAKLSIQLDSRDFWADSEVTMTGPQFETRGQAMKGNFGDHSAVLYNHVQGRYETLTP</sequence>
<comment type="similarity">
    <text evidence="6 7">Belongs to the LptC family.</text>
</comment>
<comment type="subunit">
    <text evidence="6">Component of the lipopolysaccharide transport and assembly complex. Interacts with LptA and the LptBFG transporter complex.</text>
</comment>
<feature type="transmembrane region" description="Helical" evidence="6">
    <location>
        <begin position="6"/>
        <end position="23"/>
    </location>
</feature>
<evidence type="ECO:0000256" key="3">
    <source>
        <dbReference type="ARBA" id="ARBA00022692"/>
    </source>
</evidence>
<dbReference type="Gene3D" id="2.60.450.10">
    <property type="entry name" value="Lipopolysaccharide (LPS) transport protein A like domain"/>
    <property type="match status" value="1"/>
</dbReference>
<comment type="function">
    <text evidence="6">Involved in the assembly of lipopolysaccharide (LPS). Required for the translocation of LPS from the inner membrane to the outer membrane. Facilitates the transfer of LPS from the inner membrane to the periplasmic protein LptA. Could be a docking site for LptA.</text>
</comment>
<dbReference type="PANTHER" id="PTHR37481:SF1">
    <property type="entry name" value="LIPOPOLYSACCHARIDE EXPORT SYSTEM PROTEIN LPTC"/>
    <property type="match status" value="1"/>
</dbReference>
<dbReference type="InterPro" id="IPR026265">
    <property type="entry name" value="LptC"/>
</dbReference>
<keyword evidence="5 6" id="KW-0472">Membrane</keyword>
<dbReference type="AlphaFoldDB" id="A0A0Q2Y184"/>
<organism evidence="8 9">
    <name type="scientific">Vibrio furnissii</name>
    <dbReference type="NCBI Taxonomy" id="29494"/>
    <lineage>
        <taxon>Bacteria</taxon>
        <taxon>Pseudomonadati</taxon>
        <taxon>Pseudomonadota</taxon>
        <taxon>Gammaproteobacteria</taxon>
        <taxon>Vibrionales</taxon>
        <taxon>Vibrionaceae</taxon>
        <taxon>Vibrio</taxon>
    </lineage>
</organism>
<keyword evidence="4 6" id="KW-1133">Transmembrane helix</keyword>
<name>A0A0Q2Y184_VIBFU</name>
<dbReference type="GO" id="GO:0043165">
    <property type="term" value="P:Gram-negative-bacterium-type cell outer membrane assembly"/>
    <property type="evidence" value="ECO:0007669"/>
    <property type="project" value="UniProtKB-UniRule"/>
</dbReference>
<keyword evidence="9" id="KW-1185">Reference proteome</keyword>
<dbReference type="OrthoDB" id="5659892at2"/>
<dbReference type="InterPro" id="IPR052363">
    <property type="entry name" value="LPS_export_LptC"/>
</dbReference>
<dbReference type="InterPro" id="IPR010664">
    <property type="entry name" value="LipoPS_assembly_LptC-rel"/>
</dbReference>
<dbReference type="RefSeq" id="WP_004728663.1">
    <property type="nucleotide sequence ID" value="NZ_CABLCD010000018.1"/>
</dbReference>
<dbReference type="HAMAP" id="MF_01915">
    <property type="entry name" value="LPS_assembly_LptC"/>
    <property type="match status" value="1"/>
</dbReference>
<gene>
    <name evidence="6" type="primary">lptC</name>
    <name evidence="8" type="ORF">AMR76_07670</name>
</gene>